<organism evidence="1 2">
    <name type="scientific">Panaeolus cyanescens</name>
    <dbReference type="NCBI Taxonomy" id="181874"/>
    <lineage>
        <taxon>Eukaryota</taxon>
        <taxon>Fungi</taxon>
        <taxon>Dikarya</taxon>
        <taxon>Basidiomycota</taxon>
        <taxon>Agaricomycotina</taxon>
        <taxon>Agaricomycetes</taxon>
        <taxon>Agaricomycetidae</taxon>
        <taxon>Agaricales</taxon>
        <taxon>Agaricineae</taxon>
        <taxon>Galeropsidaceae</taxon>
        <taxon>Panaeolus</taxon>
    </lineage>
</organism>
<dbReference type="Proteomes" id="UP000284842">
    <property type="component" value="Unassembled WGS sequence"/>
</dbReference>
<reference evidence="1 2" key="1">
    <citation type="journal article" date="2018" name="Evol. Lett.">
        <title>Horizontal gene cluster transfer increased hallucinogenic mushroom diversity.</title>
        <authorList>
            <person name="Reynolds H.T."/>
            <person name="Vijayakumar V."/>
            <person name="Gluck-Thaler E."/>
            <person name="Korotkin H.B."/>
            <person name="Matheny P.B."/>
            <person name="Slot J.C."/>
        </authorList>
    </citation>
    <scope>NUCLEOTIDE SEQUENCE [LARGE SCALE GENOMIC DNA]</scope>
    <source>
        <strain evidence="1 2">2629</strain>
    </source>
</reference>
<gene>
    <name evidence="1" type="ORF">CVT24_001431</name>
</gene>
<evidence type="ECO:0000313" key="1">
    <source>
        <dbReference type="EMBL" id="PPQ78423.1"/>
    </source>
</evidence>
<dbReference type="OrthoDB" id="8954335at2759"/>
<protein>
    <submittedName>
        <fullName evidence="1">Uncharacterized protein</fullName>
    </submittedName>
</protein>
<comment type="caution">
    <text evidence="1">The sequence shown here is derived from an EMBL/GenBank/DDBJ whole genome shotgun (WGS) entry which is preliminary data.</text>
</comment>
<dbReference type="STRING" id="181874.A0A409WIT4"/>
<keyword evidence="2" id="KW-1185">Reference proteome</keyword>
<sequence>MISEKSSRIDISESLIEFHTTEIRPRRLLNHPEFGDRIVVVDTPALEYTWYPAGAEKPILLSGIVYLHQITDNRHKKKLSALDVVQMARLTEKPKPSGEGGTVFVTTHWDLATDENRKNECEKRQIELETFWRGVMKVDTIKHARFNNTEEAAVQCMNLILPGYASTPIDDTPTVAQIASKGPLPVSGPPVLNALPSLQYEIGPALSPSISQLSVSPNTPLTHDLVQSPAQISPHPTTQPVRTAPVPAAADAGLLDNIPQGGGEASQNACSFNLEQARQYLQAAEEQLKGQLVQRRRSRLNEQVLKDIVMDLKATEVQLQRVYAEAIRCGLTLNPLERLGMSIARKIHRGILRRVPMNIESSARAGRGSGYSPQKITRSTLNTVPTLKPLFIQRFREAFCDTVLSVPSPWSPVSVTT</sequence>
<name>A0A409WIT4_9AGAR</name>
<dbReference type="InParanoid" id="A0A409WIT4"/>
<dbReference type="AlphaFoldDB" id="A0A409WIT4"/>
<dbReference type="EMBL" id="NHTK01005464">
    <property type="protein sequence ID" value="PPQ78423.1"/>
    <property type="molecule type" value="Genomic_DNA"/>
</dbReference>
<proteinExistence type="predicted"/>
<evidence type="ECO:0000313" key="2">
    <source>
        <dbReference type="Proteomes" id="UP000284842"/>
    </source>
</evidence>
<accession>A0A409WIT4</accession>